<name>A0A4Y2WDI6_ARAVE</name>
<sequence>DQSLKPNSPGMEPKRYGFQNKIQEAEKVSERVSVTFCFVDTFYRVGISGSETTRRPSISQVLGAGTVFLFFFPGD</sequence>
<organism evidence="1 2">
    <name type="scientific">Araneus ventricosus</name>
    <name type="common">Orbweaver spider</name>
    <name type="synonym">Epeira ventricosa</name>
    <dbReference type="NCBI Taxonomy" id="182803"/>
    <lineage>
        <taxon>Eukaryota</taxon>
        <taxon>Metazoa</taxon>
        <taxon>Ecdysozoa</taxon>
        <taxon>Arthropoda</taxon>
        <taxon>Chelicerata</taxon>
        <taxon>Arachnida</taxon>
        <taxon>Araneae</taxon>
        <taxon>Araneomorphae</taxon>
        <taxon>Entelegynae</taxon>
        <taxon>Araneoidea</taxon>
        <taxon>Araneidae</taxon>
        <taxon>Araneus</taxon>
    </lineage>
</organism>
<dbReference type="AlphaFoldDB" id="A0A4Y2WDI6"/>
<evidence type="ECO:0000313" key="2">
    <source>
        <dbReference type="Proteomes" id="UP000499080"/>
    </source>
</evidence>
<accession>A0A4Y2WDI6</accession>
<protein>
    <submittedName>
        <fullName evidence="1">Uncharacterized protein</fullName>
    </submittedName>
</protein>
<keyword evidence="2" id="KW-1185">Reference proteome</keyword>
<gene>
    <name evidence="1" type="ORF">AVEN_179312_1</name>
</gene>
<dbReference type="Proteomes" id="UP000499080">
    <property type="component" value="Unassembled WGS sequence"/>
</dbReference>
<evidence type="ECO:0000313" key="1">
    <source>
        <dbReference type="EMBL" id="GBO35329.1"/>
    </source>
</evidence>
<feature type="non-terminal residue" evidence="1">
    <location>
        <position position="1"/>
    </location>
</feature>
<reference evidence="1 2" key="1">
    <citation type="journal article" date="2019" name="Sci. Rep.">
        <title>Orb-weaving spider Araneus ventricosus genome elucidates the spidroin gene catalogue.</title>
        <authorList>
            <person name="Kono N."/>
            <person name="Nakamura H."/>
            <person name="Ohtoshi R."/>
            <person name="Moran D.A.P."/>
            <person name="Shinohara A."/>
            <person name="Yoshida Y."/>
            <person name="Fujiwara M."/>
            <person name="Mori M."/>
            <person name="Tomita M."/>
            <person name="Arakawa K."/>
        </authorList>
    </citation>
    <scope>NUCLEOTIDE SEQUENCE [LARGE SCALE GENOMIC DNA]</scope>
</reference>
<dbReference type="EMBL" id="BGPR01059289">
    <property type="protein sequence ID" value="GBO35329.1"/>
    <property type="molecule type" value="Genomic_DNA"/>
</dbReference>
<proteinExistence type="predicted"/>
<comment type="caution">
    <text evidence="1">The sequence shown here is derived from an EMBL/GenBank/DDBJ whole genome shotgun (WGS) entry which is preliminary data.</text>
</comment>